<keyword evidence="11" id="KW-1185">Reference proteome</keyword>
<feature type="DNA-binding region" description="OmpR/PhoB-type" evidence="7">
    <location>
        <begin position="125"/>
        <end position="223"/>
    </location>
</feature>
<evidence type="ECO:0000256" key="1">
    <source>
        <dbReference type="ARBA" id="ARBA00022553"/>
    </source>
</evidence>
<keyword evidence="4 7" id="KW-0238">DNA-binding</keyword>
<feature type="domain" description="OmpR/PhoB-type" evidence="9">
    <location>
        <begin position="125"/>
        <end position="223"/>
    </location>
</feature>
<evidence type="ECO:0000256" key="7">
    <source>
        <dbReference type="PROSITE-ProRule" id="PRU01091"/>
    </source>
</evidence>
<dbReference type="PANTHER" id="PTHR48111">
    <property type="entry name" value="REGULATOR OF RPOS"/>
    <property type="match status" value="1"/>
</dbReference>
<dbReference type="GO" id="GO:0005829">
    <property type="term" value="C:cytosol"/>
    <property type="evidence" value="ECO:0007669"/>
    <property type="project" value="TreeGrafter"/>
</dbReference>
<evidence type="ECO:0000256" key="6">
    <source>
        <dbReference type="PROSITE-ProRule" id="PRU00169"/>
    </source>
</evidence>
<dbReference type="FunFam" id="3.40.50.2300:FF:000001">
    <property type="entry name" value="DNA-binding response regulator PhoB"/>
    <property type="match status" value="1"/>
</dbReference>
<evidence type="ECO:0000259" key="8">
    <source>
        <dbReference type="PROSITE" id="PS50110"/>
    </source>
</evidence>
<dbReference type="Gene3D" id="6.10.250.690">
    <property type="match status" value="1"/>
</dbReference>
<evidence type="ECO:0000313" key="10">
    <source>
        <dbReference type="EMBL" id="GFE64671.1"/>
    </source>
</evidence>
<accession>A0A6N6JE96</accession>
<keyword evidence="5" id="KW-0804">Transcription</keyword>
<dbReference type="PROSITE" id="PS51755">
    <property type="entry name" value="OMPR_PHOB"/>
    <property type="match status" value="1"/>
</dbReference>
<dbReference type="Proteomes" id="UP000436822">
    <property type="component" value="Unassembled WGS sequence"/>
</dbReference>
<dbReference type="SUPFAM" id="SSF52172">
    <property type="entry name" value="CheY-like"/>
    <property type="match status" value="1"/>
</dbReference>
<gene>
    <name evidence="10" type="ORF">KIN_17450</name>
</gene>
<dbReference type="InterPro" id="IPR001867">
    <property type="entry name" value="OmpR/PhoB-type_DNA-bd"/>
</dbReference>
<evidence type="ECO:0000256" key="5">
    <source>
        <dbReference type="ARBA" id="ARBA00023163"/>
    </source>
</evidence>
<keyword evidence="2" id="KW-0902">Two-component regulatory system</keyword>
<dbReference type="Pfam" id="PF00072">
    <property type="entry name" value="Response_reg"/>
    <property type="match status" value="1"/>
</dbReference>
<evidence type="ECO:0000313" key="11">
    <source>
        <dbReference type="Proteomes" id="UP000436822"/>
    </source>
</evidence>
<protein>
    <submittedName>
        <fullName evidence="10">DNA-binding response regulator</fullName>
    </submittedName>
</protein>
<keyword evidence="1 6" id="KW-0597">Phosphoprotein</keyword>
<dbReference type="InterPro" id="IPR036388">
    <property type="entry name" value="WH-like_DNA-bd_sf"/>
</dbReference>
<dbReference type="GO" id="GO:0032993">
    <property type="term" value="C:protein-DNA complex"/>
    <property type="evidence" value="ECO:0007669"/>
    <property type="project" value="TreeGrafter"/>
</dbReference>
<evidence type="ECO:0000256" key="2">
    <source>
        <dbReference type="ARBA" id="ARBA00023012"/>
    </source>
</evidence>
<dbReference type="SMART" id="SM00448">
    <property type="entry name" value="REC"/>
    <property type="match status" value="1"/>
</dbReference>
<dbReference type="PANTHER" id="PTHR48111:SF59">
    <property type="entry name" value="TRANSCRIPTIONAL REGULATORY PROTEIN BAER"/>
    <property type="match status" value="1"/>
</dbReference>
<evidence type="ECO:0000259" key="9">
    <source>
        <dbReference type="PROSITE" id="PS51755"/>
    </source>
</evidence>
<comment type="caution">
    <text evidence="10">The sequence shown here is derived from an EMBL/GenBank/DDBJ whole genome shotgun (WGS) entry which is preliminary data.</text>
</comment>
<keyword evidence="3" id="KW-0805">Transcription regulation</keyword>
<organism evidence="10 11">
    <name type="scientific">Litoreibacter roseus</name>
    <dbReference type="NCBI Taxonomy" id="2601869"/>
    <lineage>
        <taxon>Bacteria</taxon>
        <taxon>Pseudomonadati</taxon>
        <taxon>Pseudomonadota</taxon>
        <taxon>Alphaproteobacteria</taxon>
        <taxon>Rhodobacterales</taxon>
        <taxon>Roseobacteraceae</taxon>
        <taxon>Litoreibacter</taxon>
    </lineage>
</organism>
<feature type="domain" description="Response regulatory" evidence="8">
    <location>
        <begin position="4"/>
        <end position="117"/>
    </location>
</feature>
<reference evidence="10 11" key="1">
    <citation type="submission" date="2019-12" db="EMBL/GenBank/DDBJ databases">
        <title>Litoreibacter badius sp. nov., a novel bacteriochlorophyll a-containing bacterium in the genus Litoreibacter.</title>
        <authorList>
            <person name="Kanamuro M."/>
            <person name="Takabe Y."/>
            <person name="Mori K."/>
            <person name="Takaichi S."/>
            <person name="Hanada S."/>
        </authorList>
    </citation>
    <scope>NUCLEOTIDE SEQUENCE [LARGE SCALE GENOMIC DNA]</scope>
    <source>
        <strain evidence="10 11">K6</strain>
    </source>
</reference>
<dbReference type="SMART" id="SM00862">
    <property type="entry name" value="Trans_reg_C"/>
    <property type="match status" value="1"/>
</dbReference>
<dbReference type="InterPro" id="IPR001789">
    <property type="entry name" value="Sig_transdc_resp-reg_receiver"/>
</dbReference>
<name>A0A6N6JE96_9RHOB</name>
<evidence type="ECO:0000256" key="4">
    <source>
        <dbReference type="ARBA" id="ARBA00023125"/>
    </source>
</evidence>
<dbReference type="Gene3D" id="3.40.50.2300">
    <property type="match status" value="1"/>
</dbReference>
<proteinExistence type="predicted"/>
<dbReference type="InterPro" id="IPR039420">
    <property type="entry name" value="WalR-like"/>
</dbReference>
<dbReference type="GO" id="GO:0000976">
    <property type="term" value="F:transcription cis-regulatory region binding"/>
    <property type="evidence" value="ECO:0007669"/>
    <property type="project" value="TreeGrafter"/>
</dbReference>
<dbReference type="CDD" id="cd00383">
    <property type="entry name" value="trans_reg_C"/>
    <property type="match status" value="1"/>
</dbReference>
<dbReference type="OrthoDB" id="9802426at2"/>
<dbReference type="EMBL" id="BLJE01000002">
    <property type="protein sequence ID" value="GFE64671.1"/>
    <property type="molecule type" value="Genomic_DNA"/>
</dbReference>
<dbReference type="PROSITE" id="PS50110">
    <property type="entry name" value="RESPONSE_REGULATORY"/>
    <property type="match status" value="1"/>
</dbReference>
<dbReference type="AlphaFoldDB" id="A0A6N6JE96"/>
<dbReference type="GO" id="GO:0000156">
    <property type="term" value="F:phosphorelay response regulator activity"/>
    <property type="evidence" value="ECO:0007669"/>
    <property type="project" value="TreeGrafter"/>
</dbReference>
<dbReference type="InterPro" id="IPR011006">
    <property type="entry name" value="CheY-like_superfamily"/>
</dbReference>
<dbReference type="Gene3D" id="1.10.10.10">
    <property type="entry name" value="Winged helix-like DNA-binding domain superfamily/Winged helix DNA-binding domain"/>
    <property type="match status" value="1"/>
</dbReference>
<feature type="modified residue" description="4-aspartylphosphate" evidence="6">
    <location>
        <position position="53"/>
    </location>
</feature>
<dbReference type="GO" id="GO:0006355">
    <property type="term" value="P:regulation of DNA-templated transcription"/>
    <property type="evidence" value="ECO:0007669"/>
    <property type="project" value="InterPro"/>
</dbReference>
<sequence>MSARILITDDDPHIRDVIRIATEAAGMQTIEAANGELALSHIGREAVDLVVLDVGMPQMDGFDCCKAIRAKSNVPILFLTAQDDEVDRVLGFQLGGDDYVSKPFSPRELVLRIKAILARGRPATEAVRTHGALELDAPGHSCRIGGLEMALTATEFALLERLLQHPDQVLDRNQLIDGIYGHNTTLSGRTVDSHIRNIRAKAAALNCHNIIVTVHGVGVKLGPCGG</sequence>
<dbReference type="Pfam" id="PF00486">
    <property type="entry name" value="Trans_reg_C"/>
    <property type="match status" value="1"/>
</dbReference>
<dbReference type="RefSeq" id="WP_159806035.1">
    <property type="nucleotide sequence ID" value="NZ_BLJE01000002.1"/>
</dbReference>
<evidence type="ECO:0000256" key="3">
    <source>
        <dbReference type="ARBA" id="ARBA00023015"/>
    </source>
</evidence>